<dbReference type="HOGENOM" id="CLU_001748_1_2_11"/>
<dbReference type="InterPro" id="IPR050219">
    <property type="entry name" value="DnaG_primase"/>
</dbReference>
<dbReference type="OrthoDB" id="4524286at2"/>
<feature type="domain" description="Toprim" evidence="2">
    <location>
        <begin position="1618"/>
        <end position="1705"/>
    </location>
</feature>
<dbReference type="NCBIfam" id="NF041492">
    <property type="entry name" value="MobF"/>
    <property type="match status" value="1"/>
</dbReference>
<dbReference type="Pfam" id="PF13604">
    <property type="entry name" value="AAA_30"/>
    <property type="match status" value="1"/>
</dbReference>
<keyword evidence="4" id="KW-1185">Reference proteome</keyword>
<dbReference type="KEGG" id="bsd:BLASA_1837"/>
<keyword evidence="3" id="KW-0548">Nucleotidyltransferase</keyword>
<evidence type="ECO:0000259" key="2">
    <source>
        <dbReference type="PROSITE" id="PS50880"/>
    </source>
</evidence>
<dbReference type="EMBL" id="FO117623">
    <property type="protein sequence ID" value="CCG02755.1"/>
    <property type="molecule type" value="Genomic_DNA"/>
</dbReference>
<dbReference type="Pfam" id="PF13538">
    <property type="entry name" value="UvrD_C_2"/>
    <property type="match status" value="1"/>
</dbReference>
<dbReference type="eggNOG" id="COG0358">
    <property type="taxonomic scope" value="Bacteria"/>
</dbReference>
<organism evidence="3 4">
    <name type="scientific">Blastococcus saxobsidens (strain DD2)</name>
    <dbReference type="NCBI Taxonomy" id="1146883"/>
    <lineage>
        <taxon>Bacteria</taxon>
        <taxon>Bacillati</taxon>
        <taxon>Actinomycetota</taxon>
        <taxon>Actinomycetes</taxon>
        <taxon>Geodermatophilales</taxon>
        <taxon>Geodermatophilaceae</taxon>
        <taxon>Blastococcus</taxon>
    </lineage>
</organism>
<reference evidence="4" key="2">
    <citation type="submission" date="2012-02" db="EMBL/GenBank/DDBJ databases">
        <title>Complete genome sequence of Blastococcus saxobsidens strain DD2.</title>
        <authorList>
            <person name="Genoscope."/>
        </authorList>
    </citation>
    <scope>NUCLEOTIDE SEQUENCE [LARGE SCALE GENOMIC DNA]</scope>
    <source>
        <strain evidence="4">DD2</strain>
    </source>
</reference>
<dbReference type="CDD" id="cd17933">
    <property type="entry name" value="DEXSc_RecD-like"/>
    <property type="match status" value="1"/>
</dbReference>
<dbReference type="PANTHER" id="PTHR30313:SF2">
    <property type="entry name" value="DNA PRIMASE"/>
    <property type="match status" value="1"/>
</dbReference>
<dbReference type="PANTHER" id="PTHR30313">
    <property type="entry name" value="DNA PRIMASE"/>
    <property type="match status" value="1"/>
</dbReference>
<dbReference type="InterPro" id="IPR014862">
    <property type="entry name" value="TrwC"/>
</dbReference>
<dbReference type="Gene3D" id="3.40.1360.10">
    <property type="match status" value="1"/>
</dbReference>
<feature type="compositionally biased region" description="Basic and acidic residues" evidence="1">
    <location>
        <begin position="1433"/>
        <end position="1446"/>
    </location>
</feature>
<dbReference type="Gene3D" id="3.90.980.10">
    <property type="entry name" value="DNA primase, catalytic core, N-terminal domain"/>
    <property type="match status" value="1"/>
</dbReference>
<name>H6RP94_BLASD</name>
<dbReference type="SUPFAM" id="SSF55464">
    <property type="entry name" value="Origin of replication-binding domain, RBD-like"/>
    <property type="match status" value="1"/>
</dbReference>
<feature type="compositionally biased region" description="Basic and acidic residues" evidence="1">
    <location>
        <begin position="1453"/>
        <end position="1463"/>
    </location>
</feature>
<reference evidence="3 4" key="1">
    <citation type="journal article" date="2012" name="J. Bacteriol.">
        <title>Genome Sequence of Blastococcus saxobsidens DD2, a Stone-Inhabiting Bacterium.</title>
        <authorList>
            <person name="Chouaia B."/>
            <person name="Crotti E."/>
            <person name="Brusetti L."/>
            <person name="Daffonchio D."/>
            <person name="Essoussi I."/>
            <person name="Nouioui I."/>
            <person name="Sbissi I."/>
            <person name="Ghodhbane-Gtari F."/>
            <person name="Gtari M."/>
            <person name="Vacherie B."/>
            <person name="Barbe V."/>
            <person name="Medigue C."/>
            <person name="Gury J."/>
            <person name="Pujic P."/>
            <person name="Normand P."/>
        </authorList>
    </citation>
    <scope>NUCLEOTIDE SEQUENCE [LARGE SCALE GENOMIC DNA]</scope>
    <source>
        <strain evidence="3 4">DD2</strain>
    </source>
</reference>
<dbReference type="CDD" id="cd03364">
    <property type="entry name" value="TOPRIM_DnaG_primases"/>
    <property type="match status" value="1"/>
</dbReference>
<dbReference type="GO" id="GO:0016779">
    <property type="term" value="F:nucleotidyltransferase activity"/>
    <property type="evidence" value="ECO:0007669"/>
    <property type="project" value="UniProtKB-KW"/>
</dbReference>
<evidence type="ECO:0000313" key="3">
    <source>
        <dbReference type="EMBL" id="CCG02755.1"/>
    </source>
</evidence>
<dbReference type="GO" id="GO:0005737">
    <property type="term" value="C:cytoplasm"/>
    <property type="evidence" value="ECO:0007669"/>
    <property type="project" value="TreeGrafter"/>
</dbReference>
<feature type="region of interest" description="Disordered" evidence="1">
    <location>
        <begin position="1381"/>
        <end position="1402"/>
    </location>
</feature>
<dbReference type="Pfam" id="PF08275">
    <property type="entry name" value="DNAG_N"/>
    <property type="match status" value="1"/>
</dbReference>
<dbReference type="GO" id="GO:0006269">
    <property type="term" value="P:DNA replication, synthesis of primer"/>
    <property type="evidence" value="ECO:0007669"/>
    <property type="project" value="TreeGrafter"/>
</dbReference>
<dbReference type="Gene3D" id="2.30.30.940">
    <property type="match status" value="1"/>
</dbReference>
<dbReference type="InterPro" id="IPR034151">
    <property type="entry name" value="TOPRIM_DnaG_bac"/>
</dbReference>
<protein>
    <submittedName>
        <fullName evidence="3">DNA primase</fullName>
        <ecNumber evidence="3">2.7.7.-</ecNumber>
    </submittedName>
</protein>
<dbReference type="PROSITE" id="PS50880">
    <property type="entry name" value="TOPRIM"/>
    <property type="match status" value="1"/>
</dbReference>
<dbReference type="CDD" id="cd18809">
    <property type="entry name" value="SF1_C_RecD"/>
    <property type="match status" value="1"/>
</dbReference>
<dbReference type="InterPro" id="IPR027785">
    <property type="entry name" value="UvrD-like_helicase_C"/>
</dbReference>
<feature type="region of interest" description="Disordered" evidence="1">
    <location>
        <begin position="1830"/>
        <end position="1871"/>
    </location>
</feature>
<dbReference type="SUPFAM" id="SSF52540">
    <property type="entry name" value="P-loop containing nucleoside triphosphate hydrolases"/>
    <property type="match status" value="2"/>
</dbReference>
<dbReference type="Gene3D" id="3.40.50.300">
    <property type="entry name" value="P-loop containing nucleotide triphosphate hydrolases"/>
    <property type="match status" value="2"/>
</dbReference>
<gene>
    <name evidence="3" type="primary">dnaG3</name>
    <name evidence="3" type="ordered locus">BLASA_1837</name>
</gene>
<feature type="region of interest" description="Disordered" evidence="1">
    <location>
        <begin position="1423"/>
        <end position="1463"/>
    </location>
</feature>
<evidence type="ECO:0000256" key="1">
    <source>
        <dbReference type="SAM" id="MobiDB-lite"/>
    </source>
</evidence>
<dbReference type="SUPFAM" id="SSF56731">
    <property type="entry name" value="DNA primase core"/>
    <property type="match status" value="1"/>
</dbReference>
<dbReference type="STRING" id="1146883.BLASA_1837"/>
<dbReference type="Proteomes" id="UP000007517">
    <property type="component" value="Chromosome"/>
</dbReference>
<dbReference type="InterPro" id="IPR006171">
    <property type="entry name" value="TOPRIM_dom"/>
</dbReference>
<keyword evidence="3" id="KW-0808">Transferase</keyword>
<dbReference type="InterPro" id="IPR037068">
    <property type="entry name" value="DNA_primase_core_N_sf"/>
</dbReference>
<dbReference type="eggNOG" id="COG0507">
    <property type="taxonomic scope" value="Bacteria"/>
</dbReference>
<sequence length="1871" mass="199513">MMTLHKLTAGDGYTYLTRQVAAHDATTRGFDNLGYYYSEKGEVPGVWMGRGLAAVPDFPVGERVTEAQMVALFGEGRHPNADQIERDAQLAGKNPQEIDQASRLGAPYRIHEQANMFHRRSAGAFRDHNTALGLPADTPVPVEERARIRTELASTMFVETYGRPPADARELSGHLARVSRQATTAVAGYDLTFSPVKSVSTLWAIAPPEVASVIERAHADAVTDTLTWLEDHAAYTRTGRNGVAQVEVRGLIAAAFTHRDSRAGDPDLHTHVAVSNKVQTRDGRWLALDGRLLYKNNVTASERYNTRLQALLTERLGVRFADRPGADPSKRPVREIVGVDGELPRLWSSRRASIDTRRAELSAAFQADHGRPPTPKEAVSLAQRANLETRHRKHEPRSYAEQRAAWRTEALAVLGGESGLRDYLRSALAPRRGPQAEHPTRRWVDQTAQHVLSAVQSSRATWQVNHVRAEAERQARAAAIRLTDLDRAINAVVDRALSLSTPLGNREPVTEPPALRRSDGSSVYTVAGSELYTSTEILAAERAILAAAGRRDGRVVPAAAVDVALLESTANRVELNPGQVQLVRELATSGARVQLALAPAGTGKTTALRALSGAWRAGGGNVVGLAPSAAAAAVLGEEVGTDTDTLAKLIHALATGNAVPTWVARIGPDSLVVIDEAGMANTPDLARVIAFVTDAGGSVRLIGDDQQLAAIGAGGVLRDIAATHGAVTLSQVLRFTDPDTGAPDHAEGAASLALRDGDPAALAYYIDHGRVHVGDLTTVTDDAYTAWSTDRAAGRDAIMLAPTRELVGELNTRARRDRLAQQNGPVGPQVTLADASQASAGDAVITRRNERTLPISATDWVKNGDRFTVTAVRDTGTLDVVHQRTGRRLTLPADYVSDHVSLGYATTVHGAQGLTADTCYTVATGEESRQLLYVALTRGRHANHLFLTTAGDGDPHSVITRDALLPPTAVDVLTRVLARDGAPTSATSQARGLTDPAALLACAADRYYDALNTAAEERLGLEVLQAIDAAADAAMPGLTMQAAYPVLRAHLALCAVSGRDPSDVLRQALALDRRLDDARDVAAVLDWRIDSTGHHSAGTGPLPWLPGLPKALGDDLEWGPYLADSADQVSSPAVDVAARARAWTPTSAPAWARPLIDRDLQLVADLAVWRTAHGVDDADRRPTGPALPRAADARAQRALDDRVTRLLGDRRALTGRWAPLVDSIDPRIAGDPYWPVLAERLAAADRASIDITALVHAVAAERPLPDEQPAAALWWRLCRHLSPAAMTATDSSVPETLRPDWTPVLATVLGPETAERVVADPAWPALVAAVAASRHAGWQPDQVLSTAHDLLHAGHSDDDQLRPDELATALVWRIRVLTDPASAARAHAPTPPTDLEHLPTADGVADDDWLAGLVEPDDTELLHEDLYGDDPGADEHHVSAQTDRRAAKPSHRAATDRADEEEGVRVDRDHLLELNQQAADFFTARYRGSWAPAYLTDRLGTDLAGEDRFTVGYAPDSWTALTSHLRRLGATDAEIVAAGLGSYASTGRVIDRFRDRLVFAIRDGEEIHGWIGRRNPDHDEDGDHAVPKYLNTAETELFTKGSELYGLTEGAAALAAGAVPVLVEGPLDALAVTLAVDGDYVGIAPLGTAFTDAQADALRPFIGGGKPGIIVATDADRAGQRAAQRIFWQLTARGDDPRHLAIPTGKDPAELLETGGAAALRQALAASPSLAGALIDARVAVYADQLDTVEGQVHAARRAAVVIAAVPSTSWPAHLTRVVASTGIAPDIALSEVFDAARARIEGAHVPARTVLPGQLPEPVIGLGMESPAPVISATETGPERLADSAQAAERAASQGRHPRLAARPRPRQPL</sequence>
<dbReference type="EC" id="2.7.7.-" evidence="3"/>
<evidence type="ECO:0000313" key="4">
    <source>
        <dbReference type="Proteomes" id="UP000007517"/>
    </source>
</evidence>
<dbReference type="Pfam" id="PF08751">
    <property type="entry name" value="TrwC"/>
    <property type="match status" value="1"/>
</dbReference>
<dbReference type="InterPro" id="IPR027417">
    <property type="entry name" value="P-loop_NTPase"/>
</dbReference>
<dbReference type="SMART" id="SM00493">
    <property type="entry name" value="TOPRIM"/>
    <property type="match status" value="1"/>
</dbReference>
<feature type="compositionally biased region" description="Basic residues" evidence="1">
    <location>
        <begin position="1857"/>
        <end position="1871"/>
    </location>
</feature>
<proteinExistence type="predicted"/>
<dbReference type="InterPro" id="IPR013264">
    <property type="entry name" value="DNAG_N"/>
</dbReference>
<feature type="compositionally biased region" description="Low complexity" evidence="1">
    <location>
        <begin position="1844"/>
        <end position="1855"/>
    </location>
</feature>
<accession>H6RP94</accession>
<dbReference type="Pfam" id="PF13155">
    <property type="entry name" value="Toprim_2"/>
    <property type="match status" value="1"/>
</dbReference>